<evidence type="ECO:0000256" key="2">
    <source>
        <dbReference type="ARBA" id="ARBA00022730"/>
    </source>
</evidence>
<evidence type="ECO:0000256" key="4">
    <source>
        <dbReference type="ARBA" id="ARBA00022917"/>
    </source>
</evidence>
<dbReference type="GO" id="GO:0019843">
    <property type="term" value="F:rRNA binding"/>
    <property type="evidence" value="ECO:0007669"/>
    <property type="project" value="UniProtKB-UniRule"/>
</dbReference>
<comment type="function">
    <text evidence="5">Key component of the ribosome quality control system (RQC), a ribosome-associated complex that mediates the extraction of incompletely synthesized nascent chains from stalled ribosomes and their subsequent degradation. RqcH recruits Ala-charged tRNA, and with RqcP directs the elongation of stalled nascent chains on 50S ribosomal subunits, leading to non-templated C-terminal alanine extensions (Ala tail). The Ala tail promotes nascent chain degradation. May add between 1 and at least 8 Ala residues. Binds to stalled 50S ribosomal subunits.</text>
</comment>
<dbReference type="GO" id="GO:0043023">
    <property type="term" value="F:ribosomal large subunit binding"/>
    <property type="evidence" value="ECO:0007669"/>
    <property type="project" value="UniProtKB-UniRule"/>
</dbReference>
<dbReference type="EMBL" id="JACRSQ010000012">
    <property type="protein sequence ID" value="MBC8543742.1"/>
    <property type="molecule type" value="Genomic_DNA"/>
</dbReference>
<evidence type="ECO:0000256" key="1">
    <source>
        <dbReference type="ARBA" id="ARBA00022555"/>
    </source>
</evidence>
<comment type="similarity">
    <text evidence="5">Belongs to the NEMF family.</text>
</comment>
<organism evidence="7 8">
    <name type="scientific">Bianquea renquensis</name>
    <dbReference type="NCBI Taxonomy" id="2763661"/>
    <lineage>
        <taxon>Bacteria</taxon>
        <taxon>Bacillati</taxon>
        <taxon>Bacillota</taxon>
        <taxon>Clostridia</taxon>
        <taxon>Eubacteriales</taxon>
        <taxon>Bianqueaceae</taxon>
        <taxon>Bianquea</taxon>
    </lineage>
</organism>
<dbReference type="Gene3D" id="1.10.8.50">
    <property type="match status" value="1"/>
</dbReference>
<dbReference type="Pfam" id="PF05670">
    <property type="entry name" value="NFACT-R_1"/>
    <property type="match status" value="1"/>
</dbReference>
<proteinExistence type="inferred from homology"/>
<keyword evidence="1 5" id="KW-0820">tRNA-binding</keyword>
<evidence type="ECO:0000256" key="5">
    <source>
        <dbReference type="HAMAP-Rule" id="MF_00844"/>
    </source>
</evidence>
<keyword evidence="3 5" id="KW-0694">RNA-binding</keyword>
<evidence type="ECO:0000259" key="6">
    <source>
        <dbReference type="Pfam" id="PF05670"/>
    </source>
</evidence>
<protein>
    <recommendedName>
        <fullName evidence="5">Rqc2 homolog RqcH</fullName>
        <shortName evidence="5">RqcH</shortName>
    </recommendedName>
</protein>
<dbReference type="InterPro" id="IPR051608">
    <property type="entry name" value="RQC_Subunit_NEMF"/>
</dbReference>
<dbReference type="InterPro" id="IPR043682">
    <property type="entry name" value="RqcH_bacterial"/>
</dbReference>
<dbReference type="Pfam" id="PF05833">
    <property type="entry name" value="NFACT_N"/>
    <property type="match status" value="1"/>
</dbReference>
<feature type="coiled-coil region" evidence="5">
    <location>
        <begin position="301"/>
        <end position="335"/>
    </location>
</feature>
<comment type="subunit">
    <text evidence="5">Associates with stalled 50S ribosomal subunits. Binds to RqcP.</text>
</comment>
<dbReference type="GO" id="GO:1990112">
    <property type="term" value="C:RQC complex"/>
    <property type="evidence" value="ECO:0007669"/>
    <property type="project" value="TreeGrafter"/>
</dbReference>
<dbReference type="GO" id="GO:0000049">
    <property type="term" value="F:tRNA binding"/>
    <property type="evidence" value="ECO:0007669"/>
    <property type="project" value="UniProtKB-UniRule"/>
</dbReference>
<dbReference type="RefSeq" id="WP_177718466.1">
    <property type="nucleotide sequence ID" value="NZ_JACRSQ010000012.1"/>
</dbReference>
<keyword evidence="5" id="KW-0175">Coiled coil</keyword>
<keyword evidence="8" id="KW-1185">Reference proteome</keyword>
<keyword evidence="4 5" id="KW-0648">Protein biosynthesis</keyword>
<keyword evidence="2 5" id="KW-0699">rRNA-binding</keyword>
<dbReference type="Proteomes" id="UP000657006">
    <property type="component" value="Unassembled WGS sequence"/>
</dbReference>
<evidence type="ECO:0000313" key="8">
    <source>
        <dbReference type="Proteomes" id="UP000657006"/>
    </source>
</evidence>
<dbReference type="AlphaFoldDB" id="A0A926DU34"/>
<dbReference type="PANTHER" id="PTHR15239:SF6">
    <property type="entry name" value="RIBOSOME QUALITY CONTROL COMPLEX SUBUNIT NEMF"/>
    <property type="match status" value="1"/>
</dbReference>
<evidence type="ECO:0000256" key="3">
    <source>
        <dbReference type="ARBA" id="ARBA00022884"/>
    </source>
</evidence>
<gene>
    <name evidence="5" type="primary">rqcH</name>
    <name evidence="7" type="ORF">H8730_09305</name>
</gene>
<dbReference type="InterPro" id="IPR008532">
    <property type="entry name" value="NFACT_RNA-bd"/>
</dbReference>
<dbReference type="GO" id="GO:0072344">
    <property type="term" value="P:rescue of stalled ribosome"/>
    <property type="evidence" value="ECO:0007669"/>
    <property type="project" value="UniProtKB-UniRule"/>
</dbReference>
<name>A0A926DU34_9FIRM</name>
<dbReference type="HAMAP" id="MF_00844_B">
    <property type="entry name" value="RqcH_B"/>
    <property type="match status" value="1"/>
</dbReference>
<comment type="caution">
    <text evidence="7">The sequence shown here is derived from an EMBL/GenBank/DDBJ whole genome shotgun (WGS) entry which is preliminary data.</text>
</comment>
<sequence length="585" mass="66264">MAFDGITTFAICCELRQRLLGGRIDKIYQPETDEAVLSIRSLGQNYRLLLTCQAAHPRLHITEKKPETPLSPPMFCMLFRKHFSGGKIADIAQIDFDRIIEISVEVLNEMGDLCTKKIILEIMGKHSNLILTDENGRIIDAMRHVTEQMSKFRTVLPGLPYTHSHHNDKANPLLLHDEDSLFCLLEQNGTVLGKSFYQSLNGLCPFSAREICFRAGVSDKALLAELPAAAKQSVYTAFHQLFASVLDQAFSYRIYRESDVPCEFSVLPYFSMEAVSFQEYDTLSTLLDIFYAKQDVQNKILQKSQDLHKLIQTNLERARKKAGLQEQQMADTKDRDQDRIFGELLTANIYQLKKGMTSVSVANFYEEEASSVTIPLDSNLSPSQNAQRYFNRYNKQKRTEAALTEQLAQTYEEISYLDSILSALALADCEKDLEDIRLELHETGYIRKTRKSKKNLSTSKPLEFHTSEGLRVLIGKNNIQNDMLTFRTSSPYDYWFHVKDIPGSHTILFCAGLEFEKDYTMASILEAAALAAAHSKASAGSNVPVDYALRKYVKKPSGSKPGFVIYTHQQTLYVTCATPGKQQRK</sequence>
<dbReference type="Gene3D" id="2.30.310.10">
    <property type="entry name" value="ibrinogen binding protein from staphylococcus aureus domain"/>
    <property type="match status" value="1"/>
</dbReference>
<feature type="domain" description="NFACT RNA-binding" evidence="6">
    <location>
        <begin position="461"/>
        <end position="556"/>
    </location>
</feature>
<dbReference type="FunFam" id="2.30.310.10:FF:000004">
    <property type="entry name" value="Fibronectin-binding protein A"/>
    <property type="match status" value="1"/>
</dbReference>
<accession>A0A926DU34</accession>
<dbReference type="PANTHER" id="PTHR15239">
    <property type="entry name" value="NUCLEAR EXPORT MEDIATOR FACTOR NEMF"/>
    <property type="match status" value="1"/>
</dbReference>
<reference evidence="7" key="1">
    <citation type="submission" date="2020-08" db="EMBL/GenBank/DDBJ databases">
        <title>Genome public.</title>
        <authorList>
            <person name="Liu C."/>
            <person name="Sun Q."/>
        </authorList>
    </citation>
    <scope>NUCLEOTIDE SEQUENCE</scope>
    <source>
        <strain evidence="7">NSJ-32</strain>
    </source>
</reference>
<evidence type="ECO:0000313" key="7">
    <source>
        <dbReference type="EMBL" id="MBC8543742.1"/>
    </source>
</evidence>